<protein>
    <submittedName>
        <fullName evidence="1">Uncharacterized protein</fullName>
    </submittedName>
</protein>
<evidence type="ECO:0000313" key="2">
    <source>
        <dbReference type="Proteomes" id="UP001248536"/>
    </source>
</evidence>
<sequence>MSAATDPDEARAELEPDDVVGNALCDLLLEVPNPSVIRVLNYHGDWAEAVPQWTDFRQTLDSCQDVVARFPAPDDHGNTVLVRASNEVGRYERVAVDGDTTLGHVSEASATLIESLVKSRGGPELVPFDDVQSHFLDGDRYV</sequence>
<gene>
    <name evidence="1" type="ORF">NC662_20375</name>
</gene>
<dbReference type="EMBL" id="JAMQCP010000007">
    <property type="protein sequence ID" value="MDS0256058.1"/>
    <property type="molecule type" value="Genomic_DNA"/>
</dbReference>
<dbReference type="Proteomes" id="UP001248536">
    <property type="component" value="Unassembled WGS sequence"/>
</dbReference>
<proteinExistence type="predicted"/>
<accession>A0ABU2F751</accession>
<organism evidence="1 2">
    <name type="scientific">Haloarcula argentinensis</name>
    <dbReference type="NCBI Taxonomy" id="43776"/>
    <lineage>
        <taxon>Archaea</taxon>
        <taxon>Methanobacteriati</taxon>
        <taxon>Methanobacteriota</taxon>
        <taxon>Stenosarchaea group</taxon>
        <taxon>Halobacteria</taxon>
        <taxon>Halobacteriales</taxon>
        <taxon>Haloarculaceae</taxon>
        <taxon>Haloarcula</taxon>
    </lineage>
</organism>
<comment type="caution">
    <text evidence="1">The sequence shown here is derived from an EMBL/GenBank/DDBJ whole genome shotgun (WGS) entry which is preliminary data.</text>
</comment>
<evidence type="ECO:0000313" key="1">
    <source>
        <dbReference type="EMBL" id="MDS0256058.1"/>
    </source>
</evidence>
<keyword evidence="2" id="KW-1185">Reference proteome</keyword>
<dbReference type="RefSeq" id="WP_311241407.1">
    <property type="nucleotide sequence ID" value="NZ_BAABDY010000009.1"/>
</dbReference>
<name>A0ABU2F751_HALAR</name>
<reference evidence="1 2" key="1">
    <citation type="submission" date="2022-06" db="EMBL/GenBank/DDBJ databases">
        <title>Haloarcula sp. a new haloarchaeum isolate from saline soil.</title>
        <authorList>
            <person name="Strakova D."/>
            <person name="Galisteo C."/>
            <person name="Sanchez-Porro C."/>
            <person name="Ventosa A."/>
        </authorList>
    </citation>
    <scope>NUCLEOTIDE SEQUENCE [LARGE SCALE GENOMIC DNA]</scope>
    <source>
        <strain evidence="1 2">JCM 15760</strain>
    </source>
</reference>